<keyword evidence="1" id="KW-0430">Lectin</keyword>
<evidence type="ECO:0000256" key="1">
    <source>
        <dbReference type="ARBA" id="ARBA00022734"/>
    </source>
</evidence>
<evidence type="ECO:0000313" key="5">
    <source>
        <dbReference type="Ensembl" id="ENSPNAP00000017612.2"/>
    </source>
</evidence>
<dbReference type="AlphaFoldDB" id="A0A3B4CZW0"/>
<dbReference type="InterPro" id="IPR016186">
    <property type="entry name" value="C-type_lectin-like/link_sf"/>
</dbReference>
<dbReference type="CDD" id="cd03590">
    <property type="entry name" value="CLECT_DC-SIGN_like"/>
    <property type="match status" value="1"/>
</dbReference>
<dbReference type="OMA" id="VQETSIM"/>
<reference evidence="5" key="3">
    <citation type="submission" date="2025-09" db="UniProtKB">
        <authorList>
            <consortium name="Ensembl"/>
        </authorList>
    </citation>
    <scope>IDENTIFICATION</scope>
</reference>
<dbReference type="Proteomes" id="UP001501920">
    <property type="component" value="Chromosome 22"/>
</dbReference>
<evidence type="ECO:0000259" key="4">
    <source>
        <dbReference type="PROSITE" id="PS50041"/>
    </source>
</evidence>
<dbReference type="PROSITE" id="PS00615">
    <property type="entry name" value="C_TYPE_LECTIN_1"/>
    <property type="match status" value="1"/>
</dbReference>
<feature type="coiled-coil region" evidence="3">
    <location>
        <begin position="77"/>
        <end position="111"/>
    </location>
</feature>
<keyword evidence="2" id="KW-1015">Disulfide bond</keyword>
<dbReference type="InterPro" id="IPR001304">
    <property type="entry name" value="C-type_lectin-like"/>
</dbReference>
<reference evidence="5 6" key="1">
    <citation type="submission" date="2020-10" db="EMBL/GenBank/DDBJ databases">
        <title>Pygocentrus nattereri (red-bellied piranha) genome, fPygNat1, primary haplotype.</title>
        <authorList>
            <person name="Myers G."/>
            <person name="Meyer A."/>
            <person name="Karagic N."/>
            <person name="Pippel M."/>
            <person name="Winkler S."/>
            <person name="Tracey A."/>
            <person name="Wood J."/>
            <person name="Formenti G."/>
            <person name="Howe K."/>
            <person name="Fedrigo O."/>
            <person name="Jarvis E.D."/>
        </authorList>
    </citation>
    <scope>NUCLEOTIDE SEQUENCE [LARGE SCALE GENOMIC DNA]</scope>
</reference>
<dbReference type="Gene3D" id="3.10.100.10">
    <property type="entry name" value="Mannose-Binding Protein A, subunit A"/>
    <property type="match status" value="1"/>
</dbReference>
<dbReference type="InterPro" id="IPR018378">
    <property type="entry name" value="C-type_lectin_CS"/>
</dbReference>
<reference evidence="5" key="2">
    <citation type="submission" date="2025-08" db="UniProtKB">
        <authorList>
            <consortium name="Ensembl"/>
        </authorList>
    </citation>
    <scope>IDENTIFICATION</scope>
</reference>
<dbReference type="GO" id="GO:0030246">
    <property type="term" value="F:carbohydrate binding"/>
    <property type="evidence" value="ECO:0007669"/>
    <property type="project" value="UniProtKB-KW"/>
</dbReference>
<dbReference type="SUPFAM" id="SSF56436">
    <property type="entry name" value="C-type lectin-like"/>
    <property type="match status" value="1"/>
</dbReference>
<accession>A0A3B4CZW0</accession>
<protein>
    <recommendedName>
        <fullName evidence="4">C-type lectin domain-containing protein</fullName>
    </recommendedName>
</protein>
<dbReference type="Ensembl" id="ENSPNAT00000026469.2">
    <property type="protein sequence ID" value="ENSPNAP00000017612.2"/>
    <property type="gene ID" value="ENSPNAG00000024002.2"/>
</dbReference>
<dbReference type="InterPro" id="IPR050111">
    <property type="entry name" value="C-type_lectin/snaclec_domain"/>
</dbReference>
<dbReference type="Pfam" id="PF00059">
    <property type="entry name" value="Lectin_C"/>
    <property type="match status" value="1"/>
</dbReference>
<name>A0A3B4CZW0_PYGNA</name>
<sequence length="283" mass="32983">MSLFLYFTSPSLKHTGPCYSPSVSLSSAHRAFTHGVSTSSDIISCSVIFTSRLCIPRKREKMEDGVYDDVVNFTAGRETLLSSIRNLTEERDQLKSSYQILTEEKEKIQNKFQTFISQTEHEQILLKCICVHHSVKEKSCFEDWKKHKNSFYFFSTEHKSWSAAREDCRERGADLVIINSRVEQMFLTDQKKDRNFWIGLTDENTENMWKWVDGQTLTDKFWKKHEPNDANDGEDCAVFTTTAEFGWRTWNDISCSVRENWVCEFNTAKCHRMSNSTKINKSP</sequence>
<dbReference type="Gene3D" id="1.20.5.400">
    <property type="match status" value="1"/>
</dbReference>
<dbReference type="InterPro" id="IPR016187">
    <property type="entry name" value="CTDL_fold"/>
</dbReference>
<evidence type="ECO:0000256" key="2">
    <source>
        <dbReference type="ARBA" id="ARBA00023157"/>
    </source>
</evidence>
<dbReference type="PROSITE" id="PS50041">
    <property type="entry name" value="C_TYPE_LECTIN_2"/>
    <property type="match status" value="1"/>
</dbReference>
<organism evidence="5 6">
    <name type="scientific">Pygocentrus nattereri</name>
    <name type="common">Red-bellied piranha</name>
    <dbReference type="NCBI Taxonomy" id="42514"/>
    <lineage>
        <taxon>Eukaryota</taxon>
        <taxon>Metazoa</taxon>
        <taxon>Chordata</taxon>
        <taxon>Craniata</taxon>
        <taxon>Vertebrata</taxon>
        <taxon>Euteleostomi</taxon>
        <taxon>Actinopterygii</taxon>
        <taxon>Neopterygii</taxon>
        <taxon>Teleostei</taxon>
        <taxon>Ostariophysi</taxon>
        <taxon>Characiformes</taxon>
        <taxon>Characoidei</taxon>
        <taxon>Pygocentrus</taxon>
    </lineage>
</organism>
<evidence type="ECO:0000313" key="6">
    <source>
        <dbReference type="Proteomes" id="UP001501920"/>
    </source>
</evidence>
<keyword evidence="6" id="KW-1185">Reference proteome</keyword>
<dbReference type="InterPro" id="IPR033989">
    <property type="entry name" value="CD209-like_CTLD"/>
</dbReference>
<proteinExistence type="predicted"/>
<evidence type="ECO:0000256" key="3">
    <source>
        <dbReference type="SAM" id="Coils"/>
    </source>
</evidence>
<dbReference type="SMART" id="SM00034">
    <property type="entry name" value="CLECT"/>
    <property type="match status" value="1"/>
</dbReference>
<feature type="domain" description="C-type lectin" evidence="4">
    <location>
        <begin position="147"/>
        <end position="264"/>
    </location>
</feature>
<dbReference type="GeneTree" id="ENSGT01020000230338"/>
<dbReference type="PANTHER" id="PTHR22803">
    <property type="entry name" value="MANNOSE, PHOSPHOLIPASE, LECTIN RECEPTOR RELATED"/>
    <property type="match status" value="1"/>
</dbReference>
<keyword evidence="3" id="KW-0175">Coiled coil</keyword>